<protein>
    <submittedName>
        <fullName evidence="2">Uncharacterized protein</fullName>
    </submittedName>
</protein>
<dbReference type="OrthoDB" id="41151at2759"/>
<sequence>MDNNNNGGSSDDDEPSKEDDDAREPEQSSESQSQSELFNIRVAKARLQHAHDRAVLKRKPRYLPFKESRRWARAMWMQNEIDWEDWLNDGRRNPYVPSQPDVVYADSGFSTWHDFLNGPVKD</sequence>
<accession>A0A830HQQ6</accession>
<proteinExistence type="predicted"/>
<feature type="region of interest" description="Disordered" evidence="1">
    <location>
        <begin position="1"/>
        <end position="37"/>
    </location>
</feature>
<evidence type="ECO:0000256" key="1">
    <source>
        <dbReference type="SAM" id="MobiDB-lite"/>
    </source>
</evidence>
<reference evidence="2" key="1">
    <citation type="submission" date="2020-10" db="EMBL/GenBank/DDBJ databases">
        <title>Unveiling of a novel bifunctional photoreceptor, Dualchrome1, isolated from a cosmopolitan green alga.</title>
        <authorList>
            <person name="Suzuki S."/>
            <person name="Kawachi M."/>
        </authorList>
    </citation>
    <scope>NUCLEOTIDE SEQUENCE</scope>
    <source>
        <strain evidence="2">NIES 2893</strain>
    </source>
</reference>
<evidence type="ECO:0000313" key="2">
    <source>
        <dbReference type="EMBL" id="GHP07781.1"/>
    </source>
</evidence>
<comment type="caution">
    <text evidence="2">The sequence shown here is derived from an EMBL/GenBank/DDBJ whole genome shotgun (WGS) entry which is preliminary data.</text>
</comment>
<dbReference type="AlphaFoldDB" id="A0A830HQQ6"/>
<organism evidence="2 3">
    <name type="scientific">Pycnococcus provasolii</name>
    <dbReference type="NCBI Taxonomy" id="41880"/>
    <lineage>
        <taxon>Eukaryota</taxon>
        <taxon>Viridiplantae</taxon>
        <taxon>Chlorophyta</taxon>
        <taxon>Pseudoscourfieldiophyceae</taxon>
        <taxon>Pseudoscourfieldiales</taxon>
        <taxon>Pycnococcaceae</taxon>
        <taxon>Pycnococcus</taxon>
    </lineage>
</organism>
<dbReference type="EMBL" id="BNJQ01000018">
    <property type="protein sequence ID" value="GHP07781.1"/>
    <property type="molecule type" value="Genomic_DNA"/>
</dbReference>
<dbReference type="Proteomes" id="UP000660262">
    <property type="component" value="Unassembled WGS sequence"/>
</dbReference>
<evidence type="ECO:0000313" key="3">
    <source>
        <dbReference type="Proteomes" id="UP000660262"/>
    </source>
</evidence>
<feature type="compositionally biased region" description="Acidic residues" evidence="1">
    <location>
        <begin position="10"/>
        <end position="23"/>
    </location>
</feature>
<name>A0A830HQQ6_9CHLO</name>
<keyword evidence="3" id="KW-1185">Reference proteome</keyword>
<gene>
    <name evidence="2" type="ORF">PPROV_000652300</name>
</gene>